<dbReference type="EMBL" id="JAHQXE010000001">
    <property type="protein sequence ID" value="MBV0901304.1"/>
    <property type="molecule type" value="Genomic_DNA"/>
</dbReference>
<feature type="compositionally biased region" description="Low complexity" evidence="1">
    <location>
        <begin position="13"/>
        <end position="26"/>
    </location>
</feature>
<dbReference type="PANTHER" id="PTHR43471">
    <property type="entry name" value="ABC TRANSPORTER PERMEASE"/>
    <property type="match status" value="1"/>
</dbReference>
<comment type="caution">
    <text evidence="3">The sequence shown here is derived from an EMBL/GenBank/DDBJ whole genome shotgun (WGS) entry which is preliminary data.</text>
</comment>
<feature type="transmembrane region" description="Helical" evidence="2">
    <location>
        <begin position="122"/>
        <end position="144"/>
    </location>
</feature>
<keyword evidence="2" id="KW-0472">Membrane</keyword>
<evidence type="ECO:0000256" key="1">
    <source>
        <dbReference type="SAM" id="MobiDB-lite"/>
    </source>
</evidence>
<feature type="transmembrane region" description="Helical" evidence="2">
    <location>
        <begin position="208"/>
        <end position="232"/>
    </location>
</feature>
<evidence type="ECO:0000313" key="3">
    <source>
        <dbReference type="EMBL" id="MBV0901304.1"/>
    </source>
</evidence>
<accession>A0AA41G0J4</accession>
<feature type="transmembrane region" description="Helical" evidence="2">
    <location>
        <begin position="312"/>
        <end position="332"/>
    </location>
</feature>
<dbReference type="PANTHER" id="PTHR43471:SF1">
    <property type="entry name" value="ABC TRANSPORTER PERMEASE PROTEIN NOSY-RELATED"/>
    <property type="match status" value="1"/>
</dbReference>
<evidence type="ECO:0000313" key="4">
    <source>
        <dbReference type="Proteomes" id="UP001166304"/>
    </source>
</evidence>
<gene>
    <name evidence="3" type="ORF">KTS37_05830</name>
</gene>
<reference evidence="3" key="1">
    <citation type="submission" date="2021-06" db="EMBL/GenBank/DDBJ databases">
        <title>New haloarchaea isolates fom saline soil.</title>
        <authorList>
            <person name="Duran-Viseras A."/>
            <person name="Sanchez-Porro C.S."/>
            <person name="Ventosa A."/>
        </authorList>
    </citation>
    <scope>NUCLEOTIDE SEQUENCE</scope>
    <source>
        <strain evidence="3">JCM 18369</strain>
    </source>
</reference>
<proteinExistence type="predicted"/>
<feature type="transmembrane region" description="Helical" evidence="2">
    <location>
        <begin position="181"/>
        <end position="201"/>
    </location>
</feature>
<feature type="transmembrane region" description="Helical" evidence="2">
    <location>
        <begin position="92"/>
        <end position="110"/>
    </location>
</feature>
<dbReference type="AlphaFoldDB" id="A0AA41G0J4"/>
<keyword evidence="4" id="KW-1185">Reference proteome</keyword>
<name>A0AA41G0J4_9EURY</name>
<keyword evidence="2" id="KW-1133">Transmembrane helix</keyword>
<dbReference type="GO" id="GO:0140359">
    <property type="term" value="F:ABC-type transporter activity"/>
    <property type="evidence" value="ECO:0007669"/>
    <property type="project" value="InterPro"/>
</dbReference>
<feature type="transmembrane region" description="Helical" evidence="2">
    <location>
        <begin position="244"/>
        <end position="265"/>
    </location>
</feature>
<dbReference type="Pfam" id="PF12679">
    <property type="entry name" value="ABC2_membrane_2"/>
    <property type="match status" value="1"/>
</dbReference>
<dbReference type="RefSeq" id="WP_162414921.1">
    <property type="nucleotide sequence ID" value="NZ_JAHQXE010000001.1"/>
</dbReference>
<dbReference type="Proteomes" id="UP001166304">
    <property type="component" value="Unassembled WGS sequence"/>
</dbReference>
<organism evidence="3 4">
    <name type="scientific">Haloarcula salina</name>
    <dbReference type="NCBI Taxonomy" id="1429914"/>
    <lineage>
        <taxon>Archaea</taxon>
        <taxon>Methanobacteriati</taxon>
        <taxon>Methanobacteriota</taxon>
        <taxon>Stenosarchaea group</taxon>
        <taxon>Halobacteria</taxon>
        <taxon>Halobacteriales</taxon>
        <taxon>Haloarculaceae</taxon>
        <taxon>Haloarcula</taxon>
    </lineage>
</organism>
<evidence type="ECO:0000256" key="2">
    <source>
        <dbReference type="SAM" id="Phobius"/>
    </source>
</evidence>
<feature type="region of interest" description="Disordered" evidence="1">
    <location>
        <begin position="1"/>
        <end position="59"/>
    </location>
</feature>
<dbReference type="GO" id="GO:0005886">
    <property type="term" value="C:plasma membrane"/>
    <property type="evidence" value="ECO:0007669"/>
    <property type="project" value="UniProtKB-SubCell"/>
</dbReference>
<keyword evidence="2" id="KW-0812">Transmembrane</keyword>
<sequence>MSDDRAGDAPSGASTAPTHATDAAPDGGVAVDGPAARLDGGGTEQQVSGPTADATDGRAADAAERSAFARLADGGLVTIARREYRLAVRSRWALGVALLFGFFTAAVVQFGASSVGPGRFDAVVATIAELGVYLVPLAALAVGYDAVVGADERGSLELLLALPVSPGRVVVGTALGRATVLVGSMLLGFVPGGLLLVRYLGVASVGPYAAVALAAALTGCAMLGVAVLLSTVARTKTHALGASLAVWLWVALLHDLAALGAVAGFDLGSGAIAAAVLLNPVDCFRVLALSQVDVVAGGFAGVLAQAGLSTPAVAATLVAWLVVPVAVATRLVRRRRL</sequence>
<protein>
    <submittedName>
        <fullName evidence="3">ABC transporter permease</fullName>
    </submittedName>
</protein>